<evidence type="ECO:0000256" key="2">
    <source>
        <dbReference type="ARBA" id="ARBA00022679"/>
    </source>
</evidence>
<feature type="binding site" evidence="4">
    <location>
        <position position="331"/>
    </location>
    <ligand>
        <name>S-adenosyl-L-methionine</name>
        <dbReference type="ChEBI" id="CHEBI:59789"/>
    </ligand>
</feature>
<dbReference type="PANTHER" id="PTHR11061">
    <property type="entry name" value="RNA M5U METHYLTRANSFERASE"/>
    <property type="match status" value="1"/>
</dbReference>
<dbReference type="SUPFAM" id="SSF50249">
    <property type="entry name" value="Nucleic acid-binding proteins"/>
    <property type="match status" value="1"/>
</dbReference>
<accession>A0A3G9J8M9</accession>
<dbReference type="InterPro" id="IPR012340">
    <property type="entry name" value="NA-bd_OB-fold"/>
</dbReference>
<dbReference type="PROSITE" id="PS01231">
    <property type="entry name" value="TRMA_2"/>
    <property type="match status" value="1"/>
</dbReference>
<keyword evidence="2 4" id="KW-0808">Transferase</keyword>
<dbReference type="PANTHER" id="PTHR11061:SF30">
    <property type="entry name" value="TRNA (URACIL(54)-C(5))-METHYLTRANSFERASE"/>
    <property type="match status" value="1"/>
</dbReference>
<comment type="similarity">
    <text evidence="4">Belongs to the class I-like SAM-binding methyltransferase superfamily. RNA M5U methyltransferase family.</text>
</comment>
<evidence type="ECO:0000256" key="1">
    <source>
        <dbReference type="ARBA" id="ARBA00022603"/>
    </source>
</evidence>
<dbReference type="AlphaFoldDB" id="A0A3G9J8M9"/>
<dbReference type="InParanoid" id="A0A3G9J8M9"/>
<dbReference type="RefSeq" id="WP_125119683.1">
    <property type="nucleotide sequence ID" value="NZ_AP019309.1"/>
</dbReference>
<evidence type="ECO:0000256" key="3">
    <source>
        <dbReference type="ARBA" id="ARBA00022691"/>
    </source>
</evidence>
<dbReference type="NCBIfam" id="TIGR00479">
    <property type="entry name" value="rumA"/>
    <property type="match status" value="1"/>
</dbReference>
<feature type="active site" evidence="5">
    <location>
        <position position="406"/>
    </location>
</feature>
<dbReference type="Gene3D" id="2.40.50.140">
    <property type="entry name" value="Nucleic acid-binding proteins"/>
    <property type="match status" value="1"/>
</dbReference>
<feature type="binding site" evidence="4">
    <location>
        <position position="310"/>
    </location>
    <ligand>
        <name>S-adenosyl-L-methionine</name>
        <dbReference type="ChEBI" id="CHEBI:59789"/>
    </ligand>
</feature>
<name>A0A3G9J8M9_9FIRM</name>
<dbReference type="CDD" id="cd02440">
    <property type="entry name" value="AdoMet_MTases"/>
    <property type="match status" value="1"/>
</dbReference>
<dbReference type="Pfam" id="PF05958">
    <property type="entry name" value="tRNA_U5-meth_tr"/>
    <property type="match status" value="1"/>
</dbReference>
<dbReference type="InterPro" id="IPR029063">
    <property type="entry name" value="SAM-dependent_MTases_sf"/>
</dbReference>
<dbReference type="EMBL" id="AP019309">
    <property type="protein sequence ID" value="BBH26892.1"/>
    <property type="molecule type" value="Genomic_DNA"/>
</dbReference>
<dbReference type="FunFam" id="2.40.50.1070:FF:000003">
    <property type="entry name" value="23S rRNA (Uracil-5-)-methyltransferase RumA"/>
    <property type="match status" value="1"/>
</dbReference>
<dbReference type="Gene3D" id="3.40.50.150">
    <property type="entry name" value="Vaccinia Virus protein VP39"/>
    <property type="match status" value="1"/>
</dbReference>
<dbReference type="GO" id="GO:0070041">
    <property type="term" value="F:rRNA (uridine-C5-)-methyltransferase activity"/>
    <property type="evidence" value="ECO:0007669"/>
    <property type="project" value="TreeGrafter"/>
</dbReference>
<evidence type="ECO:0000256" key="5">
    <source>
        <dbReference type="PROSITE-ProRule" id="PRU10015"/>
    </source>
</evidence>
<dbReference type="PROSITE" id="PS51687">
    <property type="entry name" value="SAM_MT_RNA_M5U"/>
    <property type="match status" value="1"/>
</dbReference>
<dbReference type="FunCoup" id="A0A3G9J8M9">
    <property type="interactions" value="513"/>
</dbReference>
<dbReference type="FunFam" id="3.40.50.150:FF:000009">
    <property type="entry name" value="23S rRNA (Uracil(1939)-C(5))-methyltransferase RlmD"/>
    <property type="match status" value="1"/>
</dbReference>
<dbReference type="GO" id="GO:0070475">
    <property type="term" value="P:rRNA base methylation"/>
    <property type="evidence" value="ECO:0007669"/>
    <property type="project" value="TreeGrafter"/>
</dbReference>
<dbReference type="SUPFAM" id="SSF53335">
    <property type="entry name" value="S-adenosyl-L-methionine-dependent methyltransferases"/>
    <property type="match status" value="1"/>
</dbReference>
<feature type="binding site" evidence="4">
    <location>
        <position position="379"/>
    </location>
    <ligand>
        <name>S-adenosyl-L-methionine</name>
        <dbReference type="ChEBI" id="CHEBI:59789"/>
    </ligand>
</feature>
<dbReference type="InterPro" id="IPR010280">
    <property type="entry name" value="U5_MeTrfase_fam"/>
</dbReference>
<organism evidence="6 7">
    <name type="scientific">Intestinibaculum porci</name>
    <dbReference type="NCBI Taxonomy" id="2487118"/>
    <lineage>
        <taxon>Bacteria</taxon>
        <taxon>Bacillati</taxon>
        <taxon>Bacillota</taxon>
        <taxon>Erysipelotrichia</taxon>
        <taxon>Erysipelotrichales</taxon>
        <taxon>Erysipelotrichaceae</taxon>
        <taxon>Intestinibaculum</taxon>
    </lineage>
</organism>
<reference evidence="6 7" key="1">
    <citation type="submission" date="2018-11" db="EMBL/GenBank/DDBJ databases">
        <title>Novel Erysipelotrichaceae bacterium isolated from small intestine of a swine.</title>
        <authorList>
            <person name="Kim J.S."/>
            <person name="Choe H."/>
            <person name="Lee Y.R."/>
            <person name="Kim K.M."/>
            <person name="Park D.S."/>
        </authorList>
    </citation>
    <scope>NUCLEOTIDE SEQUENCE [LARGE SCALE GENOMIC DNA]</scope>
    <source>
        <strain evidence="6 7">SG0102</strain>
    </source>
</reference>
<dbReference type="KEGG" id="ebm:SG0102_18260"/>
<evidence type="ECO:0000313" key="6">
    <source>
        <dbReference type="EMBL" id="BBH26892.1"/>
    </source>
</evidence>
<dbReference type="InterPro" id="IPR030391">
    <property type="entry name" value="MeTrfase_TrmA_CS"/>
</dbReference>
<feature type="binding site" evidence="4">
    <location>
        <position position="281"/>
    </location>
    <ligand>
        <name>S-adenosyl-L-methionine</name>
        <dbReference type="ChEBI" id="CHEBI:59789"/>
    </ligand>
</feature>
<dbReference type="InterPro" id="IPR030390">
    <property type="entry name" value="MeTrfase_TrmA_AS"/>
</dbReference>
<keyword evidence="1 4" id="KW-0489">Methyltransferase</keyword>
<dbReference type="OrthoDB" id="9804590at2"/>
<evidence type="ECO:0000313" key="7">
    <source>
        <dbReference type="Proteomes" id="UP000268059"/>
    </source>
</evidence>
<gene>
    <name evidence="6" type="ORF">SG0102_18260</name>
</gene>
<protein>
    <submittedName>
        <fullName evidence="6">Putative RNA methyltransferase</fullName>
    </submittedName>
</protein>
<sequence>MKKKDHIIATCTDYTHDTLGIVHHDGIAVFVKNLIVGEEAEIEIIKVLKNYCVGRIVRLIKTSPEREEPICPVYKQCGGCSLMHMSQEGQQAFKTNRVKETLHKIGHCDAPVNDCLMDLPPYHYRNKVQVPFGMNKGRLVSGFYRARTNEIIDHDFCMIQNEFSNTVTKRVKELFERYSITPYDKEKKQGMIKHVLTRYGTHTDEGMLVFITYTKKIPHLKNIVRILVEEFPQIKTVIQNINTRHDNVILGDQEIILYGDGVIHDTLLGNTYTISLKSFYQINPRQVEVLYAKAIAYAHFQKEDIVIDAYCGIGTIALSLASQVKEVYGVEVVPQAIEDAKKNALANGITNAYFTCDDAGDYMVKCAKEGKHIDVVMVDPPRKGCSELFLSQLVTLSPDRIVYISCNVSTQARDIDILQQHGYQVEEVTPVDMFPQTNHVETVVLMSRVEGK</sequence>
<dbReference type="Gene3D" id="2.40.50.1070">
    <property type="match status" value="1"/>
</dbReference>
<feature type="active site" description="Nucleophile" evidence="4">
    <location>
        <position position="406"/>
    </location>
</feature>
<dbReference type="Proteomes" id="UP000268059">
    <property type="component" value="Chromosome"/>
</dbReference>
<proteinExistence type="inferred from homology"/>
<keyword evidence="7" id="KW-1185">Reference proteome</keyword>
<evidence type="ECO:0000256" key="4">
    <source>
        <dbReference type="PROSITE-ProRule" id="PRU01024"/>
    </source>
</evidence>
<keyword evidence="3 4" id="KW-0949">S-adenosyl-L-methionine</keyword>
<dbReference type="PROSITE" id="PS01230">
    <property type="entry name" value="TRMA_1"/>
    <property type="match status" value="1"/>
</dbReference>